<keyword evidence="1" id="KW-0812">Transmembrane</keyword>
<protein>
    <submittedName>
        <fullName evidence="2">Uncharacterized protein</fullName>
    </submittedName>
</protein>
<reference evidence="2 3" key="1">
    <citation type="journal article" date="2015" name="Nature">
        <title>rRNA introns, odd ribosomes, and small enigmatic genomes across a large radiation of phyla.</title>
        <authorList>
            <person name="Brown C.T."/>
            <person name="Hug L.A."/>
            <person name="Thomas B.C."/>
            <person name="Sharon I."/>
            <person name="Castelle C.J."/>
            <person name="Singh A."/>
            <person name="Wilkins M.J."/>
            <person name="Williams K.H."/>
            <person name="Banfield J.F."/>
        </authorList>
    </citation>
    <scope>NUCLEOTIDE SEQUENCE [LARGE SCALE GENOMIC DNA]</scope>
</reference>
<sequence>MRKILTYYIFMIASLVVIAMFVTATTYAQLAIGILLFPLLVYYYFKVLPRKTAIQPAVVELPRKVDEDILDIDKRAFLKLVGAAGLSLFLSSIFIKKAEAAFFGSDPGQVSLQDASGNKINPAERQPTDGYRISEIDDSVVAYYGFTNKDGAWFIMKEDTEAGSFRYAKGDSNLASVWDKRKNLKYDYYNNVF</sequence>
<feature type="transmembrane region" description="Helical" evidence="1">
    <location>
        <begin position="5"/>
        <end position="22"/>
    </location>
</feature>
<feature type="transmembrane region" description="Helical" evidence="1">
    <location>
        <begin position="28"/>
        <end position="45"/>
    </location>
</feature>
<accession>A0A0G1DMK6</accession>
<organism evidence="2 3">
    <name type="scientific">Candidatus Woesebacteria bacterium GW2011_GWB1_43_14</name>
    <dbReference type="NCBI Taxonomy" id="1618578"/>
    <lineage>
        <taxon>Bacteria</taxon>
        <taxon>Candidatus Woeseibacteriota</taxon>
    </lineage>
</organism>
<evidence type="ECO:0000313" key="2">
    <source>
        <dbReference type="EMBL" id="KKS98792.1"/>
    </source>
</evidence>
<evidence type="ECO:0000256" key="1">
    <source>
        <dbReference type="SAM" id="Phobius"/>
    </source>
</evidence>
<keyword evidence="1" id="KW-1133">Transmembrane helix</keyword>
<dbReference type="STRING" id="1618578.UV74_C0002G0011"/>
<evidence type="ECO:0000313" key="3">
    <source>
        <dbReference type="Proteomes" id="UP000034090"/>
    </source>
</evidence>
<name>A0A0G1DMK6_9BACT</name>
<proteinExistence type="predicted"/>
<dbReference type="Proteomes" id="UP000034090">
    <property type="component" value="Unassembled WGS sequence"/>
</dbReference>
<keyword evidence="1" id="KW-0472">Membrane</keyword>
<dbReference type="EMBL" id="LCFQ01000002">
    <property type="protein sequence ID" value="KKS98792.1"/>
    <property type="molecule type" value="Genomic_DNA"/>
</dbReference>
<gene>
    <name evidence="2" type="ORF">UV74_C0002G0011</name>
</gene>
<dbReference type="AlphaFoldDB" id="A0A0G1DMK6"/>
<comment type="caution">
    <text evidence="2">The sequence shown here is derived from an EMBL/GenBank/DDBJ whole genome shotgun (WGS) entry which is preliminary data.</text>
</comment>
<feature type="transmembrane region" description="Helical" evidence="1">
    <location>
        <begin position="76"/>
        <end position="95"/>
    </location>
</feature>